<feature type="DNA-binding region" description="H-T-H motif" evidence="2">
    <location>
        <begin position="29"/>
        <end position="48"/>
    </location>
</feature>
<keyword evidence="5" id="KW-1185">Reference proteome</keyword>
<dbReference type="InterPro" id="IPR041474">
    <property type="entry name" value="NicS_C"/>
</dbReference>
<dbReference type="KEGG" id="pact:CA264_07185"/>
<gene>
    <name evidence="4" type="ORF">CA264_07185</name>
</gene>
<dbReference type="PROSITE" id="PS01081">
    <property type="entry name" value="HTH_TETR_1"/>
    <property type="match status" value="1"/>
</dbReference>
<dbReference type="Gene3D" id="1.10.357.10">
    <property type="entry name" value="Tetracycline Repressor, domain 2"/>
    <property type="match status" value="1"/>
</dbReference>
<dbReference type="RefSeq" id="WP_025605881.1">
    <property type="nucleotide sequence ID" value="NZ_CP021235.1"/>
</dbReference>
<dbReference type="InterPro" id="IPR001647">
    <property type="entry name" value="HTH_TetR"/>
</dbReference>
<dbReference type="PRINTS" id="PR00455">
    <property type="entry name" value="HTHTETR"/>
</dbReference>
<dbReference type="OrthoDB" id="9789566at2"/>
<dbReference type="Proteomes" id="UP000266292">
    <property type="component" value="Chromosome"/>
</dbReference>
<evidence type="ECO:0000313" key="5">
    <source>
        <dbReference type="Proteomes" id="UP000266292"/>
    </source>
</evidence>
<dbReference type="InterPro" id="IPR009057">
    <property type="entry name" value="Homeodomain-like_sf"/>
</dbReference>
<dbReference type="EMBL" id="CP021235">
    <property type="protein sequence ID" value="ARS35241.1"/>
    <property type="molecule type" value="Genomic_DNA"/>
</dbReference>
<dbReference type="Pfam" id="PF17938">
    <property type="entry name" value="TetR_C_29"/>
    <property type="match status" value="1"/>
</dbReference>
<sequence>MDSKKEDKKEHILNTAERVFAEYGYEGASTRLLAGEAGVNMAMLNYYFGSKDGLLQAVLERRITSLRVLLEEVQRRPLPAWQRLELMIDIYIDRVLSNNSFHKLVQRELSLSHRFESASYITENIMKNIQVIREVILEGIEDGSFMPVDPEMTVATILGVKYYIVNSGHVTNRLLQTDMQDAQQVEEVVKPRVKKHITAILKAYLIKHEDE</sequence>
<dbReference type="STRING" id="709015.GCA_000472485_01441"/>
<evidence type="ECO:0000256" key="1">
    <source>
        <dbReference type="ARBA" id="ARBA00023125"/>
    </source>
</evidence>
<dbReference type="GO" id="GO:0003677">
    <property type="term" value="F:DNA binding"/>
    <property type="evidence" value="ECO:0007669"/>
    <property type="project" value="UniProtKB-UniRule"/>
</dbReference>
<dbReference type="AlphaFoldDB" id="A0A1X9YQX3"/>
<proteinExistence type="predicted"/>
<protein>
    <submittedName>
        <fullName evidence="4">TetR family transcriptional regulator</fullName>
    </submittedName>
</protein>
<evidence type="ECO:0000259" key="3">
    <source>
        <dbReference type="PROSITE" id="PS50977"/>
    </source>
</evidence>
<evidence type="ECO:0000256" key="2">
    <source>
        <dbReference type="PROSITE-ProRule" id="PRU00335"/>
    </source>
</evidence>
<dbReference type="PANTHER" id="PTHR30328:SF54">
    <property type="entry name" value="HTH-TYPE TRANSCRIPTIONAL REPRESSOR SCO4008"/>
    <property type="match status" value="1"/>
</dbReference>
<dbReference type="PROSITE" id="PS50977">
    <property type="entry name" value="HTH_TETR_2"/>
    <property type="match status" value="1"/>
</dbReference>
<feature type="domain" description="HTH tetR-type" evidence="3">
    <location>
        <begin position="6"/>
        <end position="66"/>
    </location>
</feature>
<keyword evidence="1 2" id="KW-0238">DNA-binding</keyword>
<accession>A0A1X9YQX3</accession>
<reference evidence="5" key="1">
    <citation type="submission" date="2017-05" db="EMBL/GenBank/DDBJ databases">
        <authorList>
            <person name="Ray J."/>
            <person name="Price M."/>
            <person name="Deutschbauer A."/>
        </authorList>
    </citation>
    <scope>NUCLEOTIDE SEQUENCE [LARGE SCALE GENOMIC DNA]</scope>
    <source>
        <strain evidence="5">DSM 19842</strain>
    </source>
</reference>
<dbReference type="PANTHER" id="PTHR30328">
    <property type="entry name" value="TRANSCRIPTIONAL REPRESSOR"/>
    <property type="match status" value="1"/>
</dbReference>
<dbReference type="Pfam" id="PF00440">
    <property type="entry name" value="TetR_N"/>
    <property type="match status" value="1"/>
</dbReference>
<organism evidence="4 5">
    <name type="scientific">Pontibacter actiniarum</name>
    <dbReference type="NCBI Taxonomy" id="323450"/>
    <lineage>
        <taxon>Bacteria</taxon>
        <taxon>Pseudomonadati</taxon>
        <taxon>Bacteroidota</taxon>
        <taxon>Cytophagia</taxon>
        <taxon>Cytophagales</taxon>
        <taxon>Hymenobacteraceae</taxon>
        <taxon>Pontibacter</taxon>
    </lineage>
</organism>
<dbReference type="SUPFAM" id="SSF48498">
    <property type="entry name" value="Tetracyclin repressor-like, C-terminal domain"/>
    <property type="match status" value="1"/>
</dbReference>
<dbReference type="SUPFAM" id="SSF46689">
    <property type="entry name" value="Homeodomain-like"/>
    <property type="match status" value="1"/>
</dbReference>
<dbReference type="InterPro" id="IPR023772">
    <property type="entry name" value="DNA-bd_HTH_TetR-type_CS"/>
</dbReference>
<evidence type="ECO:0000313" key="4">
    <source>
        <dbReference type="EMBL" id="ARS35241.1"/>
    </source>
</evidence>
<dbReference type="InterPro" id="IPR036271">
    <property type="entry name" value="Tet_transcr_reg_TetR-rel_C_sf"/>
</dbReference>
<dbReference type="InterPro" id="IPR050109">
    <property type="entry name" value="HTH-type_TetR-like_transc_reg"/>
</dbReference>
<name>A0A1X9YQX3_9BACT</name>